<comment type="caution">
    <text evidence="1">The sequence shown here is derived from an EMBL/GenBank/DDBJ whole genome shotgun (WGS) entry which is preliminary data.</text>
</comment>
<gene>
    <name evidence="1" type="ORF">GN958_ATG18730</name>
</gene>
<sequence length="178" mass="20362">MAFNLMARDDLDVVYIVYEKDSPMEFKQLVYSAFIARSATYGICVEKDLKLVRSAGISDISMKSSLHSYGFLYSVLTGSKTMRGPRTRREVYDALAARQNQTKTLVFFLDEMPFVEDPETSDLTPYVVFMCNVLRSFNFVVIQSSVTGVLRNIVTNEVISRDCEDSYWCIVYPLLDTF</sequence>
<dbReference type="EMBL" id="JAACNO010002624">
    <property type="protein sequence ID" value="KAF4132060.1"/>
    <property type="molecule type" value="Genomic_DNA"/>
</dbReference>
<dbReference type="Proteomes" id="UP000704712">
    <property type="component" value="Unassembled WGS sequence"/>
</dbReference>
<evidence type="ECO:0000313" key="2">
    <source>
        <dbReference type="Proteomes" id="UP000704712"/>
    </source>
</evidence>
<reference evidence="1" key="1">
    <citation type="submission" date="2020-03" db="EMBL/GenBank/DDBJ databases">
        <title>Hybrid Assembly of Korean Phytophthora infestans isolates.</title>
        <authorList>
            <person name="Prokchorchik M."/>
            <person name="Lee Y."/>
            <person name="Seo J."/>
            <person name="Cho J.-H."/>
            <person name="Park Y.-E."/>
            <person name="Jang D.-C."/>
            <person name="Im J.-S."/>
            <person name="Choi J.-G."/>
            <person name="Park H.-J."/>
            <person name="Lee G.-B."/>
            <person name="Lee Y.-G."/>
            <person name="Hong S.-Y."/>
            <person name="Cho K."/>
            <person name="Sohn K.H."/>
        </authorList>
    </citation>
    <scope>NUCLEOTIDE SEQUENCE</scope>
    <source>
        <strain evidence="1">KR_2_A2</strain>
    </source>
</reference>
<evidence type="ECO:0000313" key="1">
    <source>
        <dbReference type="EMBL" id="KAF4132060.1"/>
    </source>
</evidence>
<dbReference type="AlphaFoldDB" id="A0A8S9TU83"/>
<protein>
    <recommendedName>
        <fullName evidence="3">Crinkler (CRN) family protein</fullName>
    </recommendedName>
</protein>
<evidence type="ECO:0008006" key="3">
    <source>
        <dbReference type="Google" id="ProtNLM"/>
    </source>
</evidence>
<accession>A0A8S9TU83</accession>
<proteinExistence type="predicted"/>
<name>A0A8S9TU83_PHYIN</name>
<organism evidence="1 2">
    <name type="scientific">Phytophthora infestans</name>
    <name type="common">Potato late blight agent</name>
    <name type="synonym">Botrytis infestans</name>
    <dbReference type="NCBI Taxonomy" id="4787"/>
    <lineage>
        <taxon>Eukaryota</taxon>
        <taxon>Sar</taxon>
        <taxon>Stramenopiles</taxon>
        <taxon>Oomycota</taxon>
        <taxon>Peronosporomycetes</taxon>
        <taxon>Peronosporales</taxon>
        <taxon>Peronosporaceae</taxon>
        <taxon>Phytophthora</taxon>
    </lineage>
</organism>